<accession>A0A0U5A0M0</accession>
<evidence type="ECO:0000313" key="2">
    <source>
        <dbReference type="EMBL" id="CEN61737.1"/>
    </source>
</evidence>
<name>A0A0U5A0M0_ASPCI</name>
<organism evidence="2 3">
    <name type="scientific">Aspergillus calidoustus</name>
    <dbReference type="NCBI Taxonomy" id="454130"/>
    <lineage>
        <taxon>Eukaryota</taxon>
        <taxon>Fungi</taxon>
        <taxon>Dikarya</taxon>
        <taxon>Ascomycota</taxon>
        <taxon>Pezizomycotina</taxon>
        <taxon>Eurotiomycetes</taxon>
        <taxon>Eurotiomycetidae</taxon>
        <taxon>Eurotiales</taxon>
        <taxon>Aspergillaceae</taxon>
        <taxon>Aspergillus</taxon>
        <taxon>Aspergillus subgen. Nidulantes</taxon>
    </lineage>
</organism>
<dbReference type="EMBL" id="CDMC01000006">
    <property type="protein sequence ID" value="CEN61737.1"/>
    <property type="molecule type" value="Genomic_DNA"/>
</dbReference>
<sequence length="195" mass="22386">MKRYERLGSGSLSSSGSKSLRVLEDPYLKVHWRVWHTDSLAEFRRQVQRHVQAMSAVVATVNLQMNILKDQKSEHRLKEAQRRRREVNTQLKQIKGVVDNTERLYQGQVPVSNDTFSDKILLAKFQGMPWLDMISEGHFMLEDTVTGKQIQTGLQWESTFLPGPRVAMSMVFRQREPRRSLGIALGVGISLSGYE</sequence>
<dbReference type="OrthoDB" id="3045089at2759"/>
<keyword evidence="1" id="KW-0175">Coiled coil</keyword>
<protein>
    <submittedName>
        <fullName evidence="2">Uncharacterized protein</fullName>
    </submittedName>
</protein>
<dbReference type="Proteomes" id="UP000054771">
    <property type="component" value="Unassembled WGS sequence"/>
</dbReference>
<evidence type="ECO:0000256" key="1">
    <source>
        <dbReference type="SAM" id="Coils"/>
    </source>
</evidence>
<dbReference type="AlphaFoldDB" id="A0A0U5A0M0"/>
<feature type="coiled-coil region" evidence="1">
    <location>
        <begin position="70"/>
        <end position="97"/>
    </location>
</feature>
<keyword evidence="3" id="KW-1185">Reference proteome</keyword>
<gene>
    <name evidence="2" type="ORF">ASPCAL08386</name>
</gene>
<reference evidence="3" key="1">
    <citation type="journal article" date="2016" name="Genome Announc.">
        <title>Draft genome sequences of fungus Aspergillus calidoustus.</title>
        <authorList>
            <person name="Horn F."/>
            <person name="Linde J."/>
            <person name="Mattern D.J."/>
            <person name="Walther G."/>
            <person name="Guthke R."/>
            <person name="Scherlach K."/>
            <person name="Martin K."/>
            <person name="Brakhage A.A."/>
            <person name="Petzke L."/>
            <person name="Valiante V."/>
        </authorList>
    </citation>
    <scope>NUCLEOTIDE SEQUENCE [LARGE SCALE GENOMIC DNA]</scope>
    <source>
        <strain evidence="3">SF006504</strain>
    </source>
</reference>
<proteinExistence type="predicted"/>
<evidence type="ECO:0000313" key="3">
    <source>
        <dbReference type="Proteomes" id="UP000054771"/>
    </source>
</evidence>